<dbReference type="Gene3D" id="1.10.357.10">
    <property type="entry name" value="Tetracycline Repressor, domain 2"/>
    <property type="match status" value="1"/>
</dbReference>
<organism evidence="4 5">
    <name type="scientific">Spirosoma foliorum</name>
    <dbReference type="NCBI Taxonomy" id="2710596"/>
    <lineage>
        <taxon>Bacteria</taxon>
        <taxon>Pseudomonadati</taxon>
        <taxon>Bacteroidota</taxon>
        <taxon>Cytophagia</taxon>
        <taxon>Cytophagales</taxon>
        <taxon>Cytophagaceae</taxon>
        <taxon>Spirosoma</taxon>
    </lineage>
</organism>
<dbReference type="AlphaFoldDB" id="A0A7G5H094"/>
<keyword evidence="5" id="KW-1185">Reference proteome</keyword>
<feature type="domain" description="HTH tetR-type" evidence="3">
    <location>
        <begin position="9"/>
        <end position="69"/>
    </location>
</feature>
<keyword evidence="1 2" id="KW-0238">DNA-binding</keyword>
<dbReference type="PROSITE" id="PS50977">
    <property type="entry name" value="HTH_TETR_2"/>
    <property type="match status" value="1"/>
</dbReference>
<protein>
    <submittedName>
        <fullName evidence="4">TetR/AcrR family transcriptional regulator</fullName>
    </submittedName>
</protein>
<evidence type="ECO:0000313" key="4">
    <source>
        <dbReference type="EMBL" id="QMW04536.1"/>
    </source>
</evidence>
<evidence type="ECO:0000256" key="2">
    <source>
        <dbReference type="PROSITE-ProRule" id="PRU00335"/>
    </source>
</evidence>
<dbReference type="InterPro" id="IPR009057">
    <property type="entry name" value="Homeodomain-like_sf"/>
</dbReference>
<proteinExistence type="predicted"/>
<dbReference type="GO" id="GO:0003677">
    <property type="term" value="F:DNA binding"/>
    <property type="evidence" value="ECO:0007669"/>
    <property type="project" value="UniProtKB-UniRule"/>
</dbReference>
<dbReference type="KEGG" id="sfol:H3H32_06235"/>
<dbReference type="Proteomes" id="UP000515369">
    <property type="component" value="Chromosome"/>
</dbReference>
<reference evidence="4 5" key="1">
    <citation type="submission" date="2020-07" db="EMBL/GenBank/DDBJ databases">
        <title>Spirosoma foliorum sp. nov., isolated from the leaves on the Nejang mountain Korea, Republic of.</title>
        <authorList>
            <person name="Ho H."/>
            <person name="Lee Y.-J."/>
            <person name="Nurcahyanto D.-A."/>
            <person name="Kim S.-G."/>
        </authorList>
    </citation>
    <scope>NUCLEOTIDE SEQUENCE [LARGE SCALE GENOMIC DNA]</scope>
    <source>
        <strain evidence="4 5">PL0136</strain>
    </source>
</reference>
<accession>A0A7G5H094</accession>
<evidence type="ECO:0000259" key="3">
    <source>
        <dbReference type="PROSITE" id="PS50977"/>
    </source>
</evidence>
<evidence type="ECO:0000256" key="1">
    <source>
        <dbReference type="ARBA" id="ARBA00023125"/>
    </source>
</evidence>
<dbReference type="EMBL" id="CP059732">
    <property type="protein sequence ID" value="QMW04536.1"/>
    <property type="molecule type" value="Genomic_DNA"/>
</dbReference>
<dbReference type="InterPro" id="IPR001647">
    <property type="entry name" value="HTH_TetR"/>
</dbReference>
<name>A0A7G5H094_9BACT</name>
<evidence type="ECO:0000313" key="5">
    <source>
        <dbReference type="Proteomes" id="UP000515369"/>
    </source>
</evidence>
<dbReference type="Pfam" id="PF00440">
    <property type="entry name" value="TetR_N"/>
    <property type="match status" value="1"/>
</dbReference>
<dbReference type="SUPFAM" id="SSF46689">
    <property type="entry name" value="Homeodomain-like"/>
    <property type="match status" value="1"/>
</dbReference>
<dbReference type="RefSeq" id="WP_182461825.1">
    <property type="nucleotide sequence ID" value="NZ_CP059732.1"/>
</dbReference>
<sequence length="223" mass="25207">MESPPKNRTQTIQRIVIALEDEINDFGWQGVVLNRIAQRAGVSKTLIYRYFGSVEGLIVHYLKTDQFFPTFTPQVLDHIRPLKKSELAGIWYRQVIQTYRSLRSSGPARELLKATLSDSNPRADVISQTVDEELTRLVDQLSFVQGADSQAISAVMLAGMSYLTIMAQNNSSVIGLDLRNEQDWNRIEEAVKLLYTAINKLSMDSDKITLDSQVLNAVEDQWA</sequence>
<gene>
    <name evidence="4" type="ORF">H3H32_06235</name>
</gene>
<feature type="DNA-binding region" description="H-T-H motif" evidence="2">
    <location>
        <begin position="32"/>
        <end position="51"/>
    </location>
</feature>